<name>A0A1Q5P5I1_9BACI</name>
<evidence type="ECO:0000313" key="2">
    <source>
        <dbReference type="Proteomes" id="UP000186524"/>
    </source>
</evidence>
<proteinExistence type="predicted"/>
<protein>
    <submittedName>
        <fullName evidence="1">Uncharacterized protein</fullName>
    </submittedName>
</protein>
<sequence length="62" mass="7141">MYKVPTEIYRFEYTGKKQVIGAKEFIGKCEKCGESIYCMDGFFCGIKESGKLFCFNCADEKK</sequence>
<keyword evidence="2" id="KW-1185">Reference proteome</keyword>
<comment type="caution">
    <text evidence="1">The sequence shown here is derived from an EMBL/GenBank/DDBJ whole genome shotgun (WGS) entry which is preliminary data.</text>
</comment>
<evidence type="ECO:0000313" key="1">
    <source>
        <dbReference type="EMBL" id="OKL37529.1"/>
    </source>
</evidence>
<gene>
    <name evidence="1" type="ORF">BLL40_04260</name>
</gene>
<accession>A0A1Q5P5I1</accession>
<reference evidence="1 2" key="1">
    <citation type="submission" date="2016-12" db="EMBL/GenBank/DDBJ databases">
        <title>Domibacillus sp. SAOS 44 whole genome sequencing.</title>
        <authorList>
            <person name="Verma A."/>
            <person name="Krishnamurthi S."/>
        </authorList>
    </citation>
    <scope>NUCLEOTIDE SEQUENCE [LARGE SCALE GENOMIC DNA]</scope>
    <source>
        <strain evidence="1 2">SAOS 44</strain>
    </source>
</reference>
<dbReference type="Proteomes" id="UP000186524">
    <property type="component" value="Unassembled WGS sequence"/>
</dbReference>
<organism evidence="1 2">
    <name type="scientific">Domibacillus mangrovi</name>
    <dbReference type="NCBI Taxonomy" id="1714354"/>
    <lineage>
        <taxon>Bacteria</taxon>
        <taxon>Bacillati</taxon>
        <taxon>Bacillota</taxon>
        <taxon>Bacilli</taxon>
        <taxon>Bacillales</taxon>
        <taxon>Bacillaceae</taxon>
        <taxon>Domibacillus</taxon>
    </lineage>
</organism>
<dbReference type="AlphaFoldDB" id="A0A1Q5P5I1"/>
<dbReference type="EMBL" id="MRWQ01000004">
    <property type="protein sequence ID" value="OKL37529.1"/>
    <property type="molecule type" value="Genomic_DNA"/>
</dbReference>